<dbReference type="AlphaFoldDB" id="A0A835F8S0"/>
<dbReference type="EMBL" id="JACEFO010001605">
    <property type="protein sequence ID" value="KAF8731870.1"/>
    <property type="molecule type" value="Genomic_DNA"/>
</dbReference>
<gene>
    <name evidence="1" type="ORF">HU200_015814</name>
</gene>
<keyword evidence="2" id="KW-1185">Reference proteome</keyword>
<evidence type="ECO:0000313" key="1">
    <source>
        <dbReference type="EMBL" id="KAF8731870.1"/>
    </source>
</evidence>
<comment type="caution">
    <text evidence="1">The sequence shown here is derived from an EMBL/GenBank/DDBJ whole genome shotgun (WGS) entry which is preliminary data.</text>
</comment>
<protein>
    <submittedName>
        <fullName evidence="1">Uncharacterized protein</fullName>
    </submittedName>
</protein>
<reference evidence="1" key="1">
    <citation type="submission" date="2020-07" db="EMBL/GenBank/DDBJ databases">
        <title>Genome sequence and genetic diversity analysis of an under-domesticated orphan crop, white fonio (Digitaria exilis).</title>
        <authorList>
            <person name="Bennetzen J.L."/>
            <person name="Chen S."/>
            <person name="Ma X."/>
            <person name="Wang X."/>
            <person name="Yssel A.E.J."/>
            <person name="Chaluvadi S.R."/>
            <person name="Johnson M."/>
            <person name="Gangashetty P."/>
            <person name="Hamidou F."/>
            <person name="Sanogo M.D."/>
            <person name="Zwaenepoel A."/>
            <person name="Wallace J."/>
            <person name="Van De Peer Y."/>
            <person name="Van Deynze A."/>
        </authorList>
    </citation>
    <scope>NUCLEOTIDE SEQUENCE</scope>
    <source>
        <tissue evidence="1">Leaves</tissue>
    </source>
</reference>
<dbReference type="OrthoDB" id="664799at2759"/>
<sequence>MAIPIMSVPSRHILSSQPPRTFGLGGLYCPRDPSSLLKERWCRRSIAVPVCRAALGYMMDGDQGCSREVQRSFASSLTRAKECDLPTVDGAAGHRGGSASSC</sequence>
<dbReference type="Proteomes" id="UP000636709">
    <property type="component" value="Unassembled WGS sequence"/>
</dbReference>
<evidence type="ECO:0000313" key="2">
    <source>
        <dbReference type="Proteomes" id="UP000636709"/>
    </source>
</evidence>
<name>A0A835F8S0_9POAL</name>
<accession>A0A835F8S0</accession>
<proteinExistence type="predicted"/>
<organism evidence="1 2">
    <name type="scientific">Digitaria exilis</name>
    <dbReference type="NCBI Taxonomy" id="1010633"/>
    <lineage>
        <taxon>Eukaryota</taxon>
        <taxon>Viridiplantae</taxon>
        <taxon>Streptophyta</taxon>
        <taxon>Embryophyta</taxon>
        <taxon>Tracheophyta</taxon>
        <taxon>Spermatophyta</taxon>
        <taxon>Magnoliopsida</taxon>
        <taxon>Liliopsida</taxon>
        <taxon>Poales</taxon>
        <taxon>Poaceae</taxon>
        <taxon>PACMAD clade</taxon>
        <taxon>Panicoideae</taxon>
        <taxon>Panicodae</taxon>
        <taxon>Paniceae</taxon>
        <taxon>Anthephorinae</taxon>
        <taxon>Digitaria</taxon>
    </lineage>
</organism>